<dbReference type="SUPFAM" id="SSF46894">
    <property type="entry name" value="C-terminal effector domain of the bipartite response regulators"/>
    <property type="match status" value="1"/>
</dbReference>
<organism evidence="5 6">
    <name type="scientific">Flagellimonas eckloniae</name>
    <dbReference type="NCBI Taxonomy" id="346185"/>
    <lineage>
        <taxon>Bacteria</taxon>
        <taxon>Pseudomonadati</taxon>
        <taxon>Bacteroidota</taxon>
        <taxon>Flavobacteriia</taxon>
        <taxon>Flavobacteriales</taxon>
        <taxon>Flavobacteriaceae</taxon>
        <taxon>Flagellimonas</taxon>
    </lineage>
</organism>
<dbReference type="InterPro" id="IPR039420">
    <property type="entry name" value="WalR-like"/>
</dbReference>
<dbReference type="SMART" id="SM00421">
    <property type="entry name" value="HTH_LUXR"/>
    <property type="match status" value="1"/>
</dbReference>
<evidence type="ECO:0000256" key="2">
    <source>
        <dbReference type="PROSITE-ProRule" id="PRU00169"/>
    </source>
</evidence>
<dbReference type="EMBL" id="LCTZ01000002">
    <property type="protein sequence ID" value="KQC28928.1"/>
    <property type="molecule type" value="Genomic_DNA"/>
</dbReference>
<dbReference type="InterPro" id="IPR001789">
    <property type="entry name" value="Sig_transdc_resp-reg_receiver"/>
</dbReference>
<dbReference type="PATRIC" id="fig|1547436.3.peg.567"/>
<evidence type="ECO:0000259" key="4">
    <source>
        <dbReference type="PROSITE" id="PS50110"/>
    </source>
</evidence>
<dbReference type="CDD" id="cd00156">
    <property type="entry name" value="REC"/>
    <property type="match status" value="1"/>
</dbReference>
<feature type="domain" description="HTH luxR-type" evidence="3">
    <location>
        <begin position="142"/>
        <end position="207"/>
    </location>
</feature>
<dbReference type="OrthoDB" id="9797341at2"/>
<gene>
    <name evidence="5" type="ORF">AAY42_02725</name>
</gene>
<dbReference type="Gene3D" id="3.40.50.2300">
    <property type="match status" value="1"/>
</dbReference>
<dbReference type="PANTHER" id="PTHR43214">
    <property type="entry name" value="TWO-COMPONENT RESPONSE REGULATOR"/>
    <property type="match status" value="1"/>
</dbReference>
<accession>A0A0Q0XJF8</accession>
<comment type="caution">
    <text evidence="2">Lacks conserved residue(s) required for the propagation of feature annotation.</text>
</comment>
<keyword evidence="6" id="KW-1185">Reference proteome</keyword>
<evidence type="ECO:0000259" key="3">
    <source>
        <dbReference type="PROSITE" id="PS50043"/>
    </source>
</evidence>
<evidence type="ECO:0000313" key="5">
    <source>
        <dbReference type="EMBL" id="KQC28928.1"/>
    </source>
</evidence>
<dbReference type="GO" id="GO:0003677">
    <property type="term" value="F:DNA binding"/>
    <property type="evidence" value="ECO:0007669"/>
    <property type="project" value="UniProtKB-KW"/>
</dbReference>
<dbReference type="Pfam" id="PF00196">
    <property type="entry name" value="GerE"/>
    <property type="match status" value="1"/>
</dbReference>
<dbReference type="Gene3D" id="1.10.10.10">
    <property type="entry name" value="Winged helix-like DNA-binding domain superfamily/Winged helix DNA-binding domain"/>
    <property type="match status" value="1"/>
</dbReference>
<reference evidence="5 6" key="1">
    <citation type="submission" date="2015-04" db="EMBL/GenBank/DDBJ databases">
        <title>Complete genome of flavobacterium.</title>
        <authorList>
            <person name="Kwon Y.M."/>
            <person name="Kim S.-J."/>
        </authorList>
    </citation>
    <scope>NUCLEOTIDE SEQUENCE [LARGE SCALE GENOMIC DNA]</scope>
    <source>
        <strain evidence="5 6">DK169</strain>
    </source>
</reference>
<keyword evidence="1" id="KW-0238">DNA-binding</keyword>
<dbReference type="AlphaFoldDB" id="A0A0Q0XJF8"/>
<dbReference type="PROSITE" id="PS50043">
    <property type="entry name" value="HTH_LUXR_2"/>
    <property type="match status" value="1"/>
</dbReference>
<dbReference type="InterPro" id="IPR011006">
    <property type="entry name" value="CheY-like_superfamily"/>
</dbReference>
<dbReference type="GO" id="GO:0006355">
    <property type="term" value="P:regulation of DNA-templated transcription"/>
    <property type="evidence" value="ECO:0007669"/>
    <property type="project" value="InterPro"/>
</dbReference>
<sequence length="214" mass="24796">MKTNPLKIVIIDNDEKLYPLYRFYFSEELSYKSVEIHTSVNKFMSHPGRTNPDIIVSEVNLTGISGIDGIQYFNKQNTPPKILMISEKCDFETIREAFKKGAHGFLTKPLTKNRFFNALDELHQHGVVLEHDIAKKIIHSFQIKTFERFSKKENQIIELLTQGYTYKMIADRFCVTPSAVNFHIQNIYVKLNVNSKAEALKKLQELEIRQLNAA</sequence>
<dbReference type="Proteomes" id="UP000050827">
    <property type="component" value="Unassembled WGS sequence"/>
</dbReference>
<dbReference type="PRINTS" id="PR00038">
    <property type="entry name" value="HTHLUXR"/>
</dbReference>
<dbReference type="InterPro" id="IPR000792">
    <property type="entry name" value="Tscrpt_reg_LuxR_C"/>
</dbReference>
<dbReference type="RefSeq" id="WP_055392472.1">
    <property type="nucleotide sequence ID" value="NZ_LCTZ01000002.1"/>
</dbReference>
<dbReference type="SMART" id="SM00448">
    <property type="entry name" value="REC"/>
    <property type="match status" value="1"/>
</dbReference>
<dbReference type="SUPFAM" id="SSF52172">
    <property type="entry name" value="CheY-like"/>
    <property type="match status" value="1"/>
</dbReference>
<evidence type="ECO:0000256" key="1">
    <source>
        <dbReference type="ARBA" id="ARBA00023125"/>
    </source>
</evidence>
<protein>
    <submittedName>
        <fullName evidence="5">Transcriptional regulator</fullName>
    </submittedName>
</protein>
<comment type="caution">
    <text evidence="5">The sequence shown here is derived from an EMBL/GenBank/DDBJ whole genome shotgun (WGS) entry which is preliminary data.</text>
</comment>
<feature type="domain" description="Response regulatory" evidence="4">
    <location>
        <begin position="7"/>
        <end position="123"/>
    </location>
</feature>
<dbReference type="CDD" id="cd06170">
    <property type="entry name" value="LuxR_C_like"/>
    <property type="match status" value="1"/>
</dbReference>
<dbReference type="InterPro" id="IPR036388">
    <property type="entry name" value="WH-like_DNA-bd_sf"/>
</dbReference>
<dbReference type="GO" id="GO:0000160">
    <property type="term" value="P:phosphorelay signal transduction system"/>
    <property type="evidence" value="ECO:0007669"/>
    <property type="project" value="InterPro"/>
</dbReference>
<name>A0A0Q0XJF8_9FLAO</name>
<dbReference type="PROSITE" id="PS50110">
    <property type="entry name" value="RESPONSE_REGULATORY"/>
    <property type="match status" value="1"/>
</dbReference>
<dbReference type="STRING" id="346185.AAY42_02725"/>
<proteinExistence type="predicted"/>
<dbReference type="InterPro" id="IPR016032">
    <property type="entry name" value="Sig_transdc_resp-reg_C-effctor"/>
</dbReference>
<evidence type="ECO:0000313" key="6">
    <source>
        <dbReference type="Proteomes" id="UP000050827"/>
    </source>
</evidence>
<dbReference type="Pfam" id="PF00072">
    <property type="entry name" value="Response_reg"/>
    <property type="match status" value="1"/>
</dbReference>